<protein>
    <submittedName>
        <fullName evidence="4">GNAT family N-acetyltransferase</fullName>
        <ecNumber evidence="4">2.3.1.-</ecNumber>
    </submittedName>
</protein>
<keyword evidence="2 4" id="KW-0012">Acyltransferase</keyword>
<dbReference type="InterPro" id="IPR050832">
    <property type="entry name" value="Bact_Acetyltransf"/>
</dbReference>
<keyword evidence="1 4" id="KW-0808">Transferase</keyword>
<proteinExistence type="predicted"/>
<evidence type="ECO:0000259" key="3">
    <source>
        <dbReference type="PROSITE" id="PS51186"/>
    </source>
</evidence>
<evidence type="ECO:0000313" key="4">
    <source>
        <dbReference type="EMBL" id="MFC3912531.1"/>
    </source>
</evidence>
<evidence type="ECO:0000256" key="1">
    <source>
        <dbReference type="ARBA" id="ARBA00022679"/>
    </source>
</evidence>
<dbReference type="RefSeq" id="WP_377150659.1">
    <property type="nucleotide sequence ID" value="NZ_JBHSAF010000002.1"/>
</dbReference>
<organism evidence="4 5">
    <name type="scientific">Pseudaeromonas sharmana</name>
    <dbReference type="NCBI Taxonomy" id="328412"/>
    <lineage>
        <taxon>Bacteria</taxon>
        <taxon>Pseudomonadati</taxon>
        <taxon>Pseudomonadota</taxon>
        <taxon>Gammaproteobacteria</taxon>
        <taxon>Aeromonadales</taxon>
        <taxon>Aeromonadaceae</taxon>
        <taxon>Pseudaeromonas</taxon>
    </lineage>
</organism>
<evidence type="ECO:0000313" key="5">
    <source>
        <dbReference type="Proteomes" id="UP001595692"/>
    </source>
</evidence>
<dbReference type="Pfam" id="PF00583">
    <property type="entry name" value="Acetyltransf_1"/>
    <property type="match status" value="1"/>
</dbReference>
<dbReference type="SUPFAM" id="SSF55729">
    <property type="entry name" value="Acyl-CoA N-acyltransferases (Nat)"/>
    <property type="match status" value="1"/>
</dbReference>
<reference evidence="5" key="1">
    <citation type="journal article" date="2019" name="Int. J. Syst. Evol. Microbiol.">
        <title>The Global Catalogue of Microorganisms (GCM) 10K type strain sequencing project: providing services to taxonomists for standard genome sequencing and annotation.</title>
        <authorList>
            <consortium name="The Broad Institute Genomics Platform"/>
            <consortium name="The Broad Institute Genome Sequencing Center for Infectious Disease"/>
            <person name="Wu L."/>
            <person name="Ma J."/>
        </authorList>
    </citation>
    <scope>NUCLEOTIDE SEQUENCE [LARGE SCALE GENOMIC DNA]</scope>
    <source>
        <strain evidence="5">CCUG 54939</strain>
    </source>
</reference>
<comment type="caution">
    <text evidence="4">The sequence shown here is derived from an EMBL/GenBank/DDBJ whole genome shotgun (WGS) entry which is preliminary data.</text>
</comment>
<dbReference type="EMBL" id="JBHSAF010000002">
    <property type="protein sequence ID" value="MFC3912531.1"/>
    <property type="molecule type" value="Genomic_DNA"/>
</dbReference>
<name>A0ABV8CL17_9GAMM</name>
<dbReference type="InterPro" id="IPR016181">
    <property type="entry name" value="Acyl_CoA_acyltransferase"/>
</dbReference>
<accession>A0ABV8CL17</accession>
<feature type="domain" description="N-acetyltransferase" evidence="3">
    <location>
        <begin position="28"/>
        <end position="174"/>
    </location>
</feature>
<dbReference type="PANTHER" id="PTHR43877">
    <property type="entry name" value="AMINOALKYLPHOSPHONATE N-ACETYLTRANSFERASE-RELATED-RELATED"/>
    <property type="match status" value="1"/>
</dbReference>
<sequence length="174" mass="20150">MSRIATSAPLPGLPVPARFAAQAVALGLRLSLATRDELEPLLQLERYCFSPWLAFGRKVWRGHLRRGRRRIWLLWQQEQVVAYLALLPHNGWHQVSVTALAVHWHWRRRGLATLLLTLAEEEARCRGLRRLRLEVDCDNEAALALYRRLGFTTVCSLQDYYGIGRPALRLERYL</sequence>
<dbReference type="Proteomes" id="UP001595692">
    <property type="component" value="Unassembled WGS sequence"/>
</dbReference>
<dbReference type="InterPro" id="IPR000182">
    <property type="entry name" value="GNAT_dom"/>
</dbReference>
<dbReference type="GO" id="GO:0016746">
    <property type="term" value="F:acyltransferase activity"/>
    <property type="evidence" value="ECO:0007669"/>
    <property type="project" value="UniProtKB-KW"/>
</dbReference>
<gene>
    <name evidence="4" type="ORF">ACFOSS_03485</name>
</gene>
<dbReference type="EC" id="2.3.1.-" evidence="4"/>
<keyword evidence="5" id="KW-1185">Reference proteome</keyword>
<evidence type="ECO:0000256" key="2">
    <source>
        <dbReference type="ARBA" id="ARBA00023315"/>
    </source>
</evidence>
<dbReference type="PROSITE" id="PS51186">
    <property type="entry name" value="GNAT"/>
    <property type="match status" value="1"/>
</dbReference>
<dbReference type="Gene3D" id="3.40.630.30">
    <property type="match status" value="1"/>
</dbReference>